<feature type="region of interest" description="Disordered" evidence="2">
    <location>
        <begin position="58"/>
        <end position="114"/>
    </location>
</feature>
<feature type="coiled-coil region" evidence="1">
    <location>
        <begin position="1085"/>
        <end position="1142"/>
    </location>
</feature>
<feature type="region of interest" description="Disordered" evidence="2">
    <location>
        <begin position="1659"/>
        <end position="1702"/>
    </location>
</feature>
<evidence type="ECO:0000256" key="2">
    <source>
        <dbReference type="SAM" id="MobiDB-lite"/>
    </source>
</evidence>
<evidence type="ECO:0000313" key="4">
    <source>
        <dbReference type="Proteomes" id="UP000419144"/>
    </source>
</evidence>
<sequence>MRPQGSTALQRLQLQQESVNNPVMPVSASSQKPQQRQTSMPSTLSEALHQFYRVHTQLEPQQQQQQQPPPLVRGPPLAAPPNALATRRLSVSVTPSHSRDRSVSEMPVESHCDGEKALNKRQGKLTQQFPVKVSHTVTFSSEGERESSASQGPSGLPPDSSATAAPPLRPEVLIPSYTVDSNPTHPLAGSHDRAASVALRTSEAPTDTSDAPHRRPSPSTEAAAEDERRPTSSGSVADELQRTRQKLAELQRLCSFEKQAHLQQRTQQLREEAQRRQSEDDITERTVQLLSDYESLIRFRDTASQEHLEGVLQRVTEEWKRSAESLEQTRATCEASLLSRLHRSLAEQQDALAKRLEQHLVSVAKSTVETQRAQSAAISTAVQEQVASFKEEYRLVLEQDMAERQRLMDEQVAHREAQWCSFLKDEHARMIAAGEAAAREANRRQLETLHIAMRDITTLREQLLHEHARRQAQVGHEYLVAYESLANEYVAFTEETAEYVQRLQHDYASIIRALHTELSRVSEEKQEVVRRSEHCSLQAAEAVAQKLHSAEEVVDSRWQARWAAEQEAHRASVLRLTRLHEETLEKVRSSSAAKEAKLKAAHERERAAWEEHQARQLEQQTAAVDDALQSVQATVQKLEREKESLSSQVQQLKDQLRREELAHEAAVQDARQAEEARCKSLLSNLEASYDSVLQQYKEKLKTACNGGDGSGAGLTTATAAVKRVAELEKELQETQSENAARVQQAVEEAVSLWSVRLEECREQQRAHCKAMEQQHRALRTALLEEVQRREQALEENRVAERRAHQEELQNVLIREKEASKRALEYLERQHVAAQRQAEAEVERRARAGEDALAVREKQLELAEAEWQRRLVEEKNASLQQLTAHAAAQHAKQLAELEEQEVILRSEQAQLAQQKAVMEQDIRRVLRCEMEMRLAEQLAAAQKGWIQLLEAELLQRFTTWQELRMQELACVRQLHREEMHLYGQHHAAQIASLKDEQQRHLSQEEEAMRAREAAWAAARTASLDAYSEAAAARLQEVLEVERAQWHAAQQQNAAERGASIEAAASCVVEHFAITEATRAQLEEEARSSYLATLEQQQARMSELLAEQRRRHEEAIAQVRASFVELAEKQAAQFEKDREARDREHEAYVREVRETFERQLATQRSQHAAALAAERSVAQDGLRRLQQQTDAAREAYEKAATKRMHDVRHLYEQQIAELQKCLDAQASQLCGTETELYLLEQRIRDEQAAKVRTEYEESISGLRNAIEERNRSYAELQASLYARVQAEADRIQAGADEKAARFMEQQQRHLAELLLAHEKALEEQQQRHQEDLTRLQARHEADLTAQACNLRSEHKDAEALLQSRWETQQEHWRKLLEDERRDRCAADERANAATANAAELRVVWEEQQAAAYRALDEQYRRLLEQIRNDMQVEREELARRSLEEEEQRFAAEMLQRRHAHRQPPRAPSQQVQSPSTRSRPTSSTPILVAAPESQTPLGRRRSRGVADVALSTPAALCSATSQGSPLLISPAAPVELPAVHHRHSHEEEPPEDLLQRAKQRLRQLWDVLEVPSDDQRSFLSYADSLAQEAPAAELHDALMREQRRLEAQLPLLEALTRREYVQRQLHTVANARPLGTLSMNGKSDVRWKCLSAADGDYDNHDTAHAPIPSSSSRDVLTDDEENAVASSAVSTPTQARGRGAGGPQLEQLTLEFRRLTEQLRRSITQHEKEYGQLFCVHGTRVMDTL</sequence>
<feature type="compositionally biased region" description="Pro residues" evidence="2">
    <location>
        <begin position="67"/>
        <end position="79"/>
    </location>
</feature>
<feature type="coiled-coil region" evidence="1">
    <location>
        <begin position="717"/>
        <end position="744"/>
    </location>
</feature>
<dbReference type="EMBL" id="BLBS01000027">
    <property type="protein sequence ID" value="GET88374.1"/>
    <property type="molecule type" value="Genomic_DNA"/>
</dbReference>
<evidence type="ECO:0000256" key="1">
    <source>
        <dbReference type="SAM" id="Coils"/>
    </source>
</evidence>
<feature type="coiled-coil region" evidence="1">
    <location>
        <begin position="240"/>
        <end position="279"/>
    </location>
</feature>
<feature type="coiled-coil region" evidence="1">
    <location>
        <begin position="1301"/>
        <end position="1336"/>
    </location>
</feature>
<gene>
    <name evidence="3" type="ORF">LtaPh_2113300</name>
</gene>
<feature type="compositionally biased region" description="Low complexity" evidence="2">
    <location>
        <begin position="1471"/>
        <end position="1483"/>
    </location>
</feature>
<dbReference type="OrthoDB" id="248960at2759"/>
<feature type="region of interest" description="Disordered" evidence="2">
    <location>
        <begin position="1"/>
        <end position="45"/>
    </location>
</feature>
<name>A0A640KH39_LEITA</name>
<feature type="coiled-coil region" evidence="1">
    <location>
        <begin position="621"/>
        <end position="676"/>
    </location>
</feature>
<reference evidence="3" key="1">
    <citation type="submission" date="2019-11" db="EMBL/GenBank/DDBJ databases">
        <title>Leishmania tarentolae CDS.</title>
        <authorList>
            <person name="Goto Y."/>
            <person name="Yamagishi J."/>
        </authorList>
    </citation>
    <scope>NUCLEOTIDE SEQUENCE [LARGE SCALE GENOMIC DNA]</scope>
    <source>
        <strain evidence="3">Parrot Tar II</strain>
    </source>
</reference>
<feature type="coiled-coil region" evidence="1">
    <location>
        <begin position="1414"/>
        <end position="1450"/>
    </location>
</feature>
<evidence type="ECO:0000313" key="3">
    <source>
        <dbReference type="EMBL" id="GET88374.1"/>
    </source>
</evidence>
<comment type="caution">
    <text evidence="3">The sequence shown here is derived from an EMBL/GenBank/DDBJ whole genome shotgun (WGS) entry which is preliminary data.</text>
</comment>
<keyword evidence="4" id="KW-1185">Reference proteome</keyword>
<feature type="region of interest" description="Disordered" evidence="2">
    <location>
        <begin position="138"/>
        <end position="239"/>
    </location>
</feature>
<feature type="compositionally biased region" description="Polar residues" evidence="2">
    <location>
        <begin position="1682"/>
        <end position="1692"/>
    </location>
</feature>
<protein>
    <submittedName>
        <fullName evidence="3">Uncharacterized protein</fullName>
    </submittedName>
</protein>
<keyword evidence="1" id="KW-0175">Coiled coil</keyword>
<accession>A0A640KH39</accession>
<dbReference type="Proteomes" id="UP000419144">
    <property type="component" value="Unassembled WGS sequence"/>
</dbReference>
<proteinExistence type="predicted"/>
<dbReference type="VEuPathDB" id="TriTrypDB:LtaPh_2113300"/>
<feature type="coiled-coil region" evidence="1">
    <location>
        <begin position="782"/>
        <end position="913"/>
    </location>
</feature>
<organism evidence="3 4">
    <name type="scientific">Leishmania tarentolae</name>
    <name type="common">Sauroleishmania tarentolae</name>
    <dbReference type="NCBI Taxonomy" id="5689"/>
    <lineage>
        <taxon>Eukaryota</taxon>
        <taxon>Discoba</taxon>
        <taxon>Euglenozoa</taxon>
        <taxon>Kinetoplastea</taxon>
        <taxon>Metakinetoplastina</taxon>
        <taxon>Trypanosomatida</taxon>
        <taxon>Trypanosomatidae</taxon>
        <taxon>Leishmaniinae</taxon>
        <taxon>Leishmania</taxon>
        <taxon>lizard Leishmania</taxon>
    </lineage>
</organism>
<feature type="region of interest" description="Disordered" evidence="2">
    <location>
        <begin position="1451"/>
        <end position="1501"/>
    </location>
</feature>
<feature type="compositionally biased region" description="Basic and acidic residues" evidence="2">
    <location>
        <begin position="97"/>
        <end position="114"/>
    </location>
</feature>